<sequence length="408" mass="43617">MRAHLVQEAKACGASVRVDKAGNILAQKGSPKVCLQAHYDMVCMGSAPRILLQEEAGYLCAKGSSLGADNGMGVAMMLSLLHTQDHLECLFTNNEEVGLLGANGLEMQIQSPCLLNLDSEEEGKVFVGCAGGVDIIGTCSPEFTKAPAGWALYEICVSGLRGGHSGIQIHENIPNAIVLLVHALAEQECALVHLEGGERINSIPTAARAVVMMPKPFTCKEPFFTCKALAQRCEKVVANSDTILKTLCAFSQGVRGWDVALAIPSQSINLSLLSFSEGSLRVEFFARAMSTEGLDALKKETKALLELGGFSVAFKDETLPWNPHIGPFALLVKEEAAAVWGKAEFAGIHAGLECGVLLSKHDAPLEVCSLGPQIEAPHTVKERCLVASVHRVVEIVERIVTRKTYGTD</sequence>
<dbReference type="Gene3D" id="3.40.630.10">
    <property type="entry name" value="Zn peptidases"/>
    <property type="match status" value="2"/>
</dbReference>
<dbReference type="PRINTS" id="PR00934">
    <property type="entry name" value="XHISDIPTASE"/>
</dbReference>
<dbReference type="Proteomes" id="UP000703590">
    <property type="component" value="Unassembled WGS sequence"/>
</dbReference>
<evidence type="ECO:0000313" key="2">
    <source>
        <dbReference type="EMBL" id="MBN2963735.1"/>
    </source>
</evidence>
<dbReference type="PANTHER" id="PTHR43501:SF1">
    <property type="entry name" value="CYTOSOL NON-SPECIFIC DIPEPTIDASE"/>
    <property type="match status" value="1"/>
</dbReference>
<keyword evidence="1" id="KW-0378">Hydrolase</keyword>
<dbReference type="EMBL" id="JAFHKK010000004">
    <property type="protein sequence ID" value="MBN2963735.1"/>
    <property type="molecule type" value="Genomic_DNA"/>
</dbReference>
<dbReference type="SUPFAM" id="SSF53187">
    <property type="entry name" value="Zn-dependent exopeptidases"/>
    <property type="match status" value="1"/>
</dbReference>
<dbReference type="PANTHER" id="PTHR43501">
    <property type="entry name" value="CYTOSOL NON-SPECIFIC DIPEPTIDASE"/>
    <property type="match status" value="1"/>
</dbReference>
<reference evidence="3" key="1">
    <citation type="submission" date="2021-02" db="EMBL/GenBank/DDBJ databases">
        <title>Sulfurospirillum tamanensis sp. nov.</title>
        <authorList>
            <person name="Merkel A.Y."/>
        </authorList>
    </citation>
    <scope>NUCLEOTIDE SEQUENCE [LARGE SCALE GENOMIC DNA]</scope>
    <source>
        <strain evidence="3">T05b</strain>
    </source>
</reference>
<comment type="caution">
    <text evidence="2">The sequence shown here is derived from an EMBL/GenBank/DDBJ whole genome shotgun (WGS) entry which is preliminary data.</text>
</comment>
<evidence type="ECO:0000313" key="3">
    <source>
        <dbReference type="Proteomes" id="UP000703590"/>
    </source>
</evidence>
<evidence type="ECO:0000256" key="1">
    <source>
        <dbReference type="ARBA" id="ARBA00022801"/>
    </source>
</evidence>
<accession>A0ABS2WQF0</accession>
<name>A0ABS2WQF0_9BACT</name>
<protein>
    <submittedName>
        <fullName evidence="2">M20/M25/M40 family metallo-hydrolase</fullName>
    </submittedName>
</protein>
<dbReference type="InterPro" id="IPR002933">
    <property type="entry name" value="Peptidase_M20"/>
</dbReference>
<gene>
    <name evidence="2" type="ORF">JWV37_02990</name>
</gene>
<proteinExistence type="predicted"/>
<dbReference type="Pfam" id="PF01546">
    <property type="entry name" value="Peptidase_M20"/>
    <property type="match status" value="1"/>
</dbReference>
<dbReference type="InterPro" id="IPR001160">
    <property type="entry name" value="Peptidase_M20C"/>
</dbReference>
<organism evidence="2 3">
    <name type="scientific">Sulfurospirillum tamanense</name>
    <dbReference type="NCBI Taxonomy" id="2813362"/>
    <lineage>
        <taxon>Bacteria</taxon>
        <taxon>Pseudomonadati</taxon>
        <taxon>Campylobacterota</taxon>
        <taxon>Epsilonproteobacteria</taxon>
        <taxon>Campylobacterales</taxon>
        <taxon>Sulfurospirillaceae</taxon>
        <taxon>Sulfurospirillum</taxon>
    </lineage>
</organism>
<keyword evidence="3" id="KW-1185">Reference proteome</keyword>
<reference evidence="2 3" key="2">
    <citation type="submission" date="2021-02" db="EMBL/GenBank/DDBJ databases">
        <title>Sulfurospirillum tamanensis sp. nov.</title>
        <authorList>
            <person name="Frolova A."/>
            <person name="Merkel A."/>
            <person name="Slobodkin A."/>
        </authorList>
    </citation>
    <scope>NUCLEOTIDE SEQUENCE [LARGE SCALE GENOMIC DNA]</scope>
    <source>
        <strain evidence="2 3">T05b</strain>
    </source>
</reference>